<accession>A0AA38TKM2</accession>
<proteinExistence type="predicted"/>
<evidence type="ECO:0000259" key="1">
    <source>
        <dbReference type="Pfam" id="PF10551"/>
    </source>
</evidence>
<dbReference type="PANTHER" id="PTHR31973:SF185">
    <property type="entry name" value="TRANSPOSASE, MUDR, PLANT, MULE TRANSPOSASE DOMAIN-CONTAINING PROTEIN"/>
    <property type="match status" value="1"/>
</dbReference>
<sequence length="166" mass="18760">MTLALGLKFLEEGFEFKTLRSSNRRYEADHSSISRTGKAWRAKWRAIFLIEGNLAESFTRLPQYFYNVELRNPGTVTDITTDVTGRFSTCFFALGCVIQTFRSGLRKVLIIDGAHLKGDYLGTMFLVVAMDANNQVVPISIGVAKSESGELCTYFFQMLRRCIGEM</sequence>
<protein>
    <recommendedName>
        <fullName evidence="1">MULE transposase domain-containing protein</fullName>
    </recommendedName>
</protein>
<gene>
    <name evidence="2" type="ORF">OSB04_011680</name>
</gene>
<dbReference type="Proteomes" id="UP001172457">
    <property type="component" value="Chromosome 3"/>
</dbReference>
<comment type="caution">
    <text evidence="2">The sequence shown here is derived from an EMBL/GenBank/DDBJ whole genome shotgun (WGS) entry which is preliminary data.</text>
</comment>
<feature type="domain" description="MULE transposase" evidence="1">
    <location>
        <begin position="108"/>
        <end position="163"/>
    </location>
</feature>
<evidence type="ECO:0000313" key="2">
    <source>
        <dbReference type="EMBL" id="KAJ9557066.1"/>
    </source>
</evidence>
<reference evidence="2" key="1">
    <citation type="submission" date="2023-03" db="EMBL/GenBank/DDBJ databases">
        <title>Chromosome-scale reference genome and RAD-based genetic map of yellow starthistle (Centaurea solstitialis) reveal putative structural variation and QTLs associated with invader traits.</title>
        <authorList>
            <person name="Reatini B."/>
            <person name="Cang F.A."/>
            <person name="Jiang Q."/>
            <person name="Mckibben M.T.W."/>
            <person name="Barker M.S."/>
            <person name="Rieseberg L.H."/>
            <person name="Dlugosch K.M."/>
        </authorList>
    </citation>
    <scope>NUCLEOTIDE SEQUENCE</scope>
    <source>
        <strain evidence="2">CAN-66</strain>
        <tissue evidence="2">Leaf</tissue>
    </source>
</reference>
<evidence type="ECO:0000313" key="3">
    <source>
        <dbReference type="Proteomes" id="UP001172457"/>
    </source>
</evidence>
<dbReference type="InterPro" id="IPR018289">
    <property type="entry name" value="MULE_transposase_dom"/>
</dbReference>
<dbReference type="EMBL" id="JARYMX010000003">
    <property type="protein sequence ID" value="KAJ9557066.1"/>
    <property type="molecule type" value="Genomic_DNA"/>
</dbReference>
<dbReference type="AlphaFoldDB" id="A0AA38TKM2"/>
<keyword evidence="3" id="KW-1185">Reference proteome</keyword>
<name>A0AA38TKM2_9ASTR</name>
<organism evidence="2 3">
    <name type="scientific">Centaurea solstitialis</name>
    <name type="common">yellow star-thistle</name>
    <dbReference type="NCBI Taxonomy" id="347529"/>
    <lineage>
        <taxon>Eukaryota</taxon>
        <taxon>Viridiplantae</taxon>
        <taxon>Streptophyta</taxon>
        <taxon>Embryophyta</taxon>
        <taxon>Tracheophyta</taxon>
        <taxon>Spermatophyta</taxon>
        <taxon>Magnoliopsida</taxon>
        <taxon>eudicotyledons</taxon>
        <taxon>Gunneridae</taxon>
        <taxon>Pentapetalae</taxon>
        <taxon>asterids</taxon>
        <taxon>campanulids</taxon>
        <taxon>Asterales</taxon>
        <taxon>Asteraceae</taxon>
        <taxon>Carduoideae</taxon>
        <taxon>Cardueae</taxon>
        <taxon>Centaureinae</taxon>
        <taxon>Centaurea</taxon>
    </lineage>
</organism>
<dbReference type="Pfam" id="PF10551">
    <property type="entry name" value="MULE"/>
    <property type="match status" value="1"/>
</dbReference>
<dbReference type="PANTHER" id="PTHR31973">
    <property type="entry name" value="POLYPROTEIN, PUTATIVE-RELATED"/>
    <property type="match status" value="1"/>
</dbReference>